<organism evidence="3 4">
    <name type="scientific">Chlorobaculum thiosulfatiphilum</name>
    <name type="common">Chlorobium limicola f.sp. thiosulfatophilum</name>
    <dbReference type="NCBI Taxonomy" id="115852"/>
    <lineage>
        <taxon>Bacteria</taxon>
        <taxon>Pseudomonadati</taxon>
        <taxon>Chlorobiota</taxon>
        <taxon>Chlorobiia</taxon>
        <taxon>Chlorobiales</taxon>
        <taxon>Chlorobiaceae</taxon>
        <taxon>Chlorobaculum</taxon>
    </lineage>
</organism>
<evidence type="ECO:0000313" key="4">
    <source>
        <dbReference type="Proteomes" id="UP000308271"/>
    </source>
</evidence>
<feature type="chain" id="PRO_5022873739" evidence="1">
    <location>
        <begin position="23"/>
        <end position="227"/>
    </location>
</feature>
<proteinExistence type="predicted"/>
<name>A0A5C4S9I5_CHLTI</name>
<dbReference type="RefSeq" id="WP_139456130.1">
    <property type="nucleotide sequence ID" value="NZ_VDCH01000003.1"/>
</dbReference>
<evidence type="ECO:0000313" key="3">
    <source>
        <dbReference type="EMBL" id="TNJ39827.1"/>
    </source>
</evidence>
<comment type="caution">
    <text evidence="3">The sequence shown here is derived from an EMBL/GenBank/DDBJ whole genome shotgun (WGS) entry which is preliminary data.</text>
</comment>
<reference evidence="3 4" key="1">
    <citation type="submission" date="2019-05" db="EMBL/GenBank/DDBJ databases">
        <title>Draft Whole-Genome sequence of the green sulfur bacterium Chlorobaculum thiosulfatiphilum DSM 249.</title>
        <authorList>
            <person name="Meyer T.E."/>
            <person name="Kyndt J.A."/>
        </authorList>
    </citation>
    <scope>NUCLEOTIDE SEQUENCE [LARGE SCALE GENOMIC DNA]</scope>
    <source>
        <strain evidence="3 4">DSM 249</strain>
    </source>
</reference>
<dbReference type="Pfam" id="PF07589">
    <property type="entry name" value="PEP-CTERM"/>
    <property type="match status" value="1"/>
</dbReference>
<keyword evidence="4" id="KW-1185">Reference proteome</keyword>
<dbReference type="EMBL" id="VDCH01000003">
    <property type="protein sequence ID" value="TNJ39827.1"/>
    <property type="molecule type" value="Genomic_DNA"/>
</dbReference>
<evidence type="ECO:0000259" key="2">
    <source>
        <dbReference type="Pfam" id="PF07589"/>
    </source>
</evidence>
<protein>
    <submittedName>
        <fullName evidence="3">PEP-CTERM sorting domain-containing protein</fullName>
    </submittedName>
</protein>
<accession>A0A5C4S9I5</accession>
<dbReference type="Proteomes" id="UP000308271">
    <property type="component" value="Unassembled WGS sequence"/>
</dbReference>
<dbReference type="OrthoDB" id="1652165at2"/>
<sequence length="227" mass="23571">MKAKILLIGCLLATIAGTKANAAGVLAMNDITTTPTPTTTPYTTGMVSDPNIFASGISIGAGLSGTASVPGAYTANSWSTGASIGATDYLSFTIDANTGYEISFSSIDFNTQRSSNGPSSAVVEYSLDGGNTFQTIGSVIIINQAATAYSFDTSGISDIQNLEDPITFRLYGYNARNNGGTLSINNYSFNGSVEAVPEPQSLMLIGVGSLLMFGYLKRARKETDAMA</sequence>
<dbReference type="AlphaFoldDB" id="A0A5C4S9I5"/>
<feature type="signal peptide" evidence="1">
    <location>
        <begin position="1"/>
        <end position="22"/>
    </location>
</feature>
<gene>
    <name evidence="3" type="ORF">FGF66_02525</name>
</gene>
<dbReference type="InterPro" id="IPR013424">
    <property type="entry name" value="Ice-binding_C"/>
</dbReference>
<feature type="domain" description="Ice-binding protein C-terminal" evidence="2">
    <location>
        <begin position="195"/>
        <end position="218"/>
    </location>
</feature>
<keyword evidence="1" id="KW-0732">Signal</keyword>
<evidence type="ECO:0000256" key="1">
    <source>
        <dbReference type="SAM" id="SignalP"/>
    </source>
</evidence>